<evidence type="ECO:0000313" key="3">
    <source>
        <dbReference type="Proteomes" id="UP000823868"/>
    </source>
</evidence>
<evidence type="ECO:0000256" key="1">
    <source>
        <dbReference type="SAM" id="Phobius"/>
    </source>
</evidence>
<reference evidence="2" key="1">
    <citation type="journal article" date="2021" name="PeerJ">
        <title>Extensive microbial diversity within the chicken gut microbiome revealed by metagenomics and culture.</title>
        <authorList>
            <person name="Gilroy R."/>
            <person name="Ravi A."/>
            <person name="Getino M."/>
            <person name="Pursley I."/>
            <person name="Horton D.L."/>
            <person name="Alikhan N.F."/>
            <person name="Baker D."/>
            <person name="Gharbi K."/>
            <person name="Hall N."/>
            <person name="Watson M."/>
            <person name="Adriaenssens E.M."/>
            <person name="Foster-Nyarko E."/>
            <person name="Jarju S."/>
            <person name="Secka A."/>
            <person name="Antonio M."/>
            <person name="Oren A."/>
            <person name="Chaudhuri R.R."/>
            <person name="La Ragione R."/>
            <person name="Hildebrand F."/>
            <person name="Pallen M.J."/>
        </authorList>
    </citation>
    <scope>NUCLEOTIDE SEQUENCE</scope>
    <source>
        <strain evidence="2">ChiBcec16_6824</strain>
    </source>
</reference>
<name>A0A9D1Y6M5_9FIRM</name>
<proteinExistence type="predicted"/>
<feature type="transmembrane region" description="Helical" evidence="1">
    <location>
        <begin position="91"/>
        <end position="110"/>
    </location>
</feature>
<accession>A0A9D1Y6M5</accession>
<keyword evidence="1" id="KW-0472">Membrane</keyword>
<feature type="transmembrane region" description="Helical" evidence="1">
    <location>
        <begin position="169"/>
        <end position="188"/>
    </location>
</feature>
<feature type="transmembrane region" description="Helical" evidence="1">
    <location>
        <begin position="20"/>
        <end position="42"/>
    </location>
</feature>
<comment type="caution">
    <text evidence="2">The sequence shown here is derived from an EMBL/GenBank/DDBJ whole genome shotgun (WGS) entry which is preliminary data.</text>
</comment>
<keyword evidence="1" id="KW-1133">Transmembrane helix</keyword>
<organism evidence="2 3">
    <name type="scientific">Candidatus Flavonifractor merdigallinarum</name>
    <dbReference type="NCBI Taxonomy" id="2838589"/>
    <lineage>
        <taxon>Bacteria</taxon>
        <taxon>Bacillati</taxon>
        <taxon>Bacillota</taxon>
        <taxon>Clostridia</taxon>
        <taxon>Eubacteriales</taxon>
        <taxon>Oscillospiraceae</taxon>
        <taxon>Flavonifractor</taxon>
    </lineage>
</organism>
<gene>
    <name evidence="2" type="ORF">H9841_01975</name>
</gene>
<dbReference type="Proteomes" id="UP000823868">
    <property type="component" value="Unassembled WGS sequence"/>
</dbReference>
<dbReference type="EMBL" id="DXDX01000040">
    <property type="protein sequence ID" value="HIY20654.1"/>
    <property type="molecule type" value="Genomic_DNA"/>
</dbReference>
<keyword evidence="1" id="KW-0812">Transmembrane</keyword>
<feature type="transmembrane region" description="Helical" evidence="1">
    <location>
        <begin position="236"/>
        <end position="254"/>
    </location>
</feature>
<feature type="transmembrane region" description="Helical" evidence="1">
    <location>
        <begin position="116"/>
        <end position="135"/>
    </location>
</feature>
<sequence length="257" mass="28530">MDKRERAERAKQEDAILNRVLIWIAGSVILEALLLLLNRYYVNARVSELAIQQGLYQMFGVLAIVLPIAFVACAVWWFLTWKKGEHALLPQVLTTILAILAVCAVVARLYPNKTGISALYVGVPCLAVLALVYYLYQHEFFLVTLLGVLSGLGLWMLDRRAGNEVLVYVYLAVEVVVLIAVAVLTWKLQTSGGLLSVQGKLVRVFTKNTNYAMLYVSCAVALLVQVAALVLGSMMVLYGVVIVWLLAMAVYYTVRLM</sequence>
<dbReference type="AlphaFoldDB" id="A0A9D1Y6M5"/>
<feature type="transmembrane region" description="Helical" evidence="1">
    <location>
        <begin position="209"/>
        <end position="230"/>
    </location>
</feature>
<protein>
    <submittedName>
        <fullName evidence="2">Uncharacterized protein</fullName>
    </submittedName>
</protein>
<feature type="transmembrane region" description="Helical" evidence="1">
    <location>
        <begin position="140"/>
        <end position="157"/>
    </location>
</feature>
<feature type="transmembrane region" description="Helical" evidence="1">
    <location>
        <begin position="54"/>
        <end position="79"/>
    </location>
</feature>
<evidence type="ECO:0000313" key="2">
    <source>
        <dbReference type="EMBL" id="HIY20654.1"/>
    </source>
</evidence>
<reference evidence="2" key="2">
    <citation type="submission" date="2021-04" db="EMBL/GenBank/DDBJ databases">
        <authorList>
            <person name="Gilroy R."/>
        </authorList>
    </citation>
    <scope>NUCLEOTIDE SEQUENCE</scope>
    <source>
        <strain evidence="2">ChiBcec16_6824</strain>
    </source>
</reference>